<dbReference type="InterPro" id="IPR002937">
    <property type="entry name" value="Amino_oxidase"/>
</dbReference>
<name>A0A3B1DNT1_9ZZZZ</name>
<keyword evidence="2" id="KW-0560">Oxidoreductase</keyword>
<evidence type="ECO:0000256" key="1">
    <source>
        <dbReference type="ARBA" id="ARBA00001974"/>
    </source>
</evidence>
<dbReference type="SUPFAM" id="SSF51905">
    <property type="entry name" value="FAD/NAD(P)-binding domain"/>
    <property type="match status" value="1"/>
</dbReference>
<dbReference type="PANTHER" id="PTHR42923:SF47">
    <property type="entry name" value="BLR3003 PROTEIN"/>
    <property type="match status" value="1"/>
</dbReference>
<dbReference type="PRINTS" id="PR00757">
    <property type="entry name" value="AMINEOXDASEF"/>
</dbReference>
<evidence type="ECO:0000259" key="3">
    <source>
        <dbReference type="Pfam" id="PF01593"/>
    </source>
</evidence>
<sequence length="481" mass="53718">MPPHHTSSIASTSNRDVLIIGGGLAGLAAAAGLAEQEIKVTLLESRPRLGGRASSFLDHETGMSIDNCQHVVMGCCTNYFHFCQTIGVDNLFRTEKELYFIASDNQVNRFASGLLPAPFHLMNAFRKLSYLSHADGKILAKALRALMKVNASYEQEHSFADWLQQQKQPSHLIDRFWQVVLVSALSESLDRIDIGHARKVFFDGFLAHRKGWEVSMPTVPLNELYGDKMQNWFQQHQTTIQLQTGVEKLLFAENKITGALLRSGAVISASEYILAVPHHLVTSLLPEELMQHSDLAGINQLETAPISSVHLWFDRPITPLPHAVLIDRLGQWMFNRTEILKQSAKPSDVQNGYCYQVIISASHALRQQSSEEIIQTIRHELEEIWSLTKGAKLLHSRLVTDHRAVFSPLPGVEKLRPSQQSPVANLQLAGDWTETGWPATMEGAVRSGYLAAENALHRMGYSAKLLQPDLRASWLARILFG</sequence>
<feature type="domain" description="Amine oxidase" evidence="3">
    <location>
        <begin position="24"/>
        <end position="455"/>
    </location>
</feature>
<evidence type="ECO:0000313" key="4">
    <source>
        <dbReference type="EMBL" id="VAX36620.1"/>
    </source>
</evidence>
<dbReference type="InterPro" id="IPR001613">
    <property type="entry name" value="Flavin_amine_oxidase"/>
</dbReference>
<proteinExistence type="predicted"/>
<dbReference type="Pfam" id="PF01593">
    <property type="entry name" value="Amino_oxidase"/>
    <property type="match status" value="1"/>
</dbReference>
<dbReference type="AlphaFoldDB" id="A0A3B1DNT1"/>
<gene>
    <name evidence="4" type="ORF">MNBD_PLANCTO02-2049</name>
</gene>
<dbReference type="InterPro" id="IPR017830">
    <property type="entry name" value="SQase_HpnE"/>
</dbReference>
<accession>A0A3B1DNT1</accession>
<evidence type="ECO:0000256" key="2">
    <source>
        <dbReference type="ARBA" id="ARBA00023002"/>
    </source>
</evidence>
<dbReference type="NCBIfam" id="TIGR03467">
    <property type="entry name" value="HpnE"/>
    <property type="match status" value="1"/>
</dbReference>
<dbReference type="EMBL" id="UOGL01000069">
    <property type="protein sequence ID" value="VAX36620.1"/>
    <property type="molecule type" value="Genomic_DNA"/>
</dbReference>
<dbReference type="PANTHER" id="PTHR42923">
    <property type="entry name" value="PROTOPORPHYRINOGEN OXIDASE"/>
    <property type="match status" value="1"/>
</dbReference>
<dbReference type="Gene3D" id="3.50.50.60">
    <property type="entry name" value="FAD/NAD(P)-binding domain"/>
    <property type="match status" value="1"/>
</dbReference>
<dbReference type="GO" id="GO:0016491">
    <property type="term" value="F:oxidoreductase activity"/>
    <property type="evidence" value="ECO:0007669"/>
    <property type="project" value="UniProtKB-KW"/>
</dbReference>
<dbReference type="InterPro" id="IPR050464">
    <property type="entry name" value="Zeta_carotene_desat/Oxidored"/>
</dbReference>
<dbReference type="InterPro" id="IPR036188">
    <property type="entry name" value="FAD/NAD-bd_sf"/>
</dbReference>
<organism evidence="4">
    <name type="scientific">hydrothermal vent metagenome</name>
    <dbReference type="NCBI Taxonomy" id="652676"/>
    <lineage>
        <taxon>unclassified sequences</taxon>
        <taxon>metagenomes</taxon>
        <taxon>ecological metagenomes</taxon>
    </lineage>
</organism>
<protein>
    <submittedName>
        <fullName evidence="4">Squalene/phytoene desaturase HopC</fullName>
    </submittedName>
</protein>
<reference evidence="4" key="1">
    <citation type="submission" date="2018-06" db="EMBL/GenBank/DDBJ databases">
        <authorList>
            <person name="Zhirakovskaya E."/>
        </authorList>
    </citation>
    <scope>NUCLEOTIDE SEQUENCE</scope>
</reference>
<comment type="cofactor">
    <cofactor evidence="1">
        <name>FAD</name>
        <dbReference type="ChEBI" id="CHEBI:57692"/>
    </cofactor>
</comment>